<evidence type="ECO:0000256" key="5">
    <source>
        <dbReference type="ARBA" id="ARBA00023010"/>
    </source>
</evidence>
<evidence type="ECO:0000313" key="9">
    <source>
        <dbReference type="EMBL" id="REH35235.1"/>
    </source>
</evidence>
<keyword evidence="4 7" id="KW-1133">Transmembrane helix</keyword>
<keyword evidence="7" id="KW-1003">Cell membrane</keyword>
<feature type="region of interest" description="Disordered" evidence="8">
    <location>
        <begin position="1"/>
        <end position="22"/>
    </location>
</feature>
<dbReference type="InterPro" id="IPR002033">
    <property type="entry name" value="TatC"/>
</dbReference>
<dbReference type="HAMAP" id="MF_00902">
    <property type="entry name" value="TatC"/>
    <property type="match status" value="1"/>
</dbReference>
<dbReference type="Pfam" id="PF00902">
    <property type="entry name" value="TatC"/>
    <property type="match status" value="1"/>
</dbReference>
<keyword evidence="10" id="KW-1185">Reference proteome</keyword>
<keyword evidence="6 7" id="KW-0472">Membrane</keyword>
<keyword evidence="3 7" id="KW-0653">Protein transport</keyword>
<dbReference type="GO" id="GO:0033281">
    <property type="term" value="C:TAT protein transport complex"/>
    <property type="evidence" value="ECO:0007669"/>
    <property type="project" value="UniProtKB-UniRule"/>
</dbReference>
<keyword evidence="5 7" id="KW-0811">Translocation</keyword>
<name>A0A3E0H091_9PSEU</name>
<dbReference type="InterPro" id="IPR019820">
    <property type="entry name" value="Sec-indep_translocase_CS"/>
</dbReference>
<dbReference type="PROSITE" id="PS01218">
    <property type="entry name" value="TATC"/>
    <property type="match status" value="1"/>
</dbReference>
<dbReference type="PRINTS" id="PR01840">
    <property type="entry name" value="TATCFAMILY"/>
</dbReference>
<feature type="compositionally biased region" description="Basic residues" evidence="8">
    <location>
        <begin position="8"/>
        <end position="19"/>
    </location>
</feature>
<comment type="subunit">
    <text evidence="7">The Tat system comprises two distinct complexes: a TatABC complex, containing multiple copies of TatA, TatB and TatC subunits, and a separate TatA complex, containing only TatA subunits. Substrates initially bind to the TatABC complex, which probably triggers association of the separate TatA complex to form the active translocon.</text>
</comment>
<feature type="transmembrane region" description="Helical" evidence="7">
    <location>
        <begin position="39"/>
        <end position="57"/>
    </location>
</feature>
<dbReference type="GO" id="GO:0009977">
    <property type="term" value="F:proton motive force dependent protein transmembrane transporter activity"/>
    <property type="evidence" value="ECO:0007669"/>
    <property type="project" value="TreeGrafter"/>
</dbReference>
<feature type="transmembrane region" description="Helical" evidence="7">
    <location>
        <begin position="139"/>
        <end position="162"/>
    </location>
</feature>
<evidence type="ECO:0000256" key="3">
    <source>
        <dbReference type="ARBA" id="ARBA00022927"/>
    </source>
</evidence>
<feature type="transmembrane region" description="Helical" evidence="7">
    <location>
        <begin position="223"/>
        <end position="239"/>
    </location>
</feature>
<proteinExistence type="inferred from homology"/>
<reference evidence="9 10" key="1">
    <citation type="submission" date="2018-08" db="EMBL/GenBank/DDBJ databases">
        <title>Genomic Encyclopedia of Archaeal and Bacterial Type Strains, Phase II (KMG-II): from individual species to whole genera.</title>
        <authorList>
            <person name="Goeker M."/>
        </authorList>
    </citation>
    <scope>NUCLEOTIDE SEQUENCE [LARGE SCALE GENOMIC DNA]</scope>
    <source>
        <strain evidence="9 10">DSM 45791</strain>
    </source>
</reference>
<dbReference type="NCBIfam" id="TIGR00945">
    <property type="entry name" value="tatC"/>
    <property type="match status" value="1"/>
</dbReference>
<dbReference type="Proteomes" id="UP000256269">
    <property type="component" value="Unassembled WGS sequence"/>
</dbReference>
<dbReference type="GO" id="GO:0043953">
    <property type="term" value="P:protein transport by the Tat complex"/>
    <property type="evidence" value="ECO:0007669"/>
    <property type="project" value="UniProtKB-UniRule"/>
</dbReference>
<accession>A0A3E0H091</accession>
<feature type="transmembrane region" description="Helical" evidence="7">
    <location>
        <begin position="186"/>
        <end position="211"/>
    </location>
</feature>
<evidence type="ECO:0000256" key="1">
    <source>
        <dbReference type="ARBA" id="ARBA00004141"/>
    </source>
</evidence>
<feature type="region of interest" description="Disordered" evidence="8">
    <location>
        <begin position="277"/>
        <end position="315"/>
    </location>
</feature>
<comment type="caution">
    <text evidence="9">The sequence shown here is derived from an EMBL/GenBank/DDBJ whole genome shotgun (WGS) entry which is preliminary data.</text>
</comment>
<comment type="subcellular location">
    <subcellularLocation>
        <location evidence="7">Cell membrane</location>
        <topology evidence="7">Multi-pass membrane protein</topology>
    </subcellularLocation>
    <subcellularLocation>
        <location evidence="1">Membrane</location>
        <topology evidence="1">Multi-pass membrane protein</topology>
    </subcellularLocation>
</comment>
<dbReference type="RefSeq" id="WP_379796771.1">
    <property type="nucleotide sequence ID" value="NZ_CP144375.1"/>
</dbReference>
<evidence type="ECO:0000256" key="2">
    <source>
        <dbReference type="ARBA" id="ARBA00022692"/>
    </source>
</evidence>
<dbReference type="GO" id="GO:0065002">
    <property type="term" value="P:intracellular protein transmembrane transport"/>
    <property type="evidence" value="ECO:0007669"/>
    <property type="project" value="TreeGrafter"/>
</dbReference>
<gene>
    <name evidence="7" type="primary">tatC</name>
    <name evidence="9" type="ORF">BCF44_11895</name>
</gene>
<dbReference type="PANTHER" id="PTHR30371:SF0">
    <property type="entry name" value="SEC-INDEPENDENT PROTEIN TRANSLOCASE PROTEIN TATC, CHLOROPLASTIC-RELATED"/>
    <property type="match status" value="1"/>
</dbReference>
<feature type="transmembrane region" description="Helical" evidence="7">
    <location>
        <begin position="107"/>
        <end position="127"/>
    </location>
</feature>
<sequence>MTSEKKTERKSKKRRRSRRQNPDGTMTLMEHLYDLRYRLGMALLGVGIGAIIGFVWFEWFPFNALPTLGELLIKPYDAIPANLKLPGTEGKLLASGPFEGFMVRLQIGAAAGAVLFSPMWLYQLWAFITPGLYAKEKKFARIFVGCAVVLFVGGAVMAYFVAPEALTVLSSVSSAEFLTALTADKYISFMLALLVIFGISFELPLLVVMLNKVGILPYEKLKKWRRGIIFGLFCFAAVATPGQDPISMCVLAGSLTLLFEVAVQISRLNDRRKNTENEWANLSDDEASPLNYDPQPETATPESEVRATAYDDDAT</sequence>
<evidence type="ECO:0000313" key="10">
    <source>
        <dbReference type="Proteomes" id="UP000256269"/>
    </source>
</evidence>
<keyword evidence="7" id="KW-0813">Transport</keyword>
<feature type="transmembrane region" description="Helical" evidence="7">
    <location>
        <begin position="245"/>
        <end position="263"/>
    </location>
</feature>
<evidence type="ECO:0000256" key="6">
    <source>
        <dbReference type="ARBA" id="ARBA00023136"/>
    </source>
</evidence>
<evidence type="ECO:0000256" key="8">
    <source>
        <dbReference type="SAM" id="MobiDB-lite"/>
    </source>
</evidence>
<dbReference type="AlphaFoldDB" id="A0A3E0H091"/>
<keyword evidence="2 7" id="KW-0812">Transmembrane</keyword>
<comment type="function">
    <text evidence="7">Part of the twin-arginine translocation (Tat) system that transports large folded proteins containing a characteristic twin-arginine motif in their signal peptide across membranes. Together with TatB, TatC is part of a receptor directly interacting with Tat signal peptides.</text>
</comment>
<dbReference type="EMBL" id="QUNO01000018">
    <property type="protein sequence ID" value="REH35235.1"/>
    <property type="molecule type" value="Genomic_DNA"/>
</dbReference>
<evidence type="ECO:0000256" key="7">
    <source>
        <dbReference type="HAMAP-Rule" id="MF_00902"/>
    </source>
</evidence>
<dbReference type="PANTHER" id="PTHR30371">
    <property type="entry name" value="SEC-INDEPENDENT PROTEIN TRANSLOCASE PROTEIN TATC"/>
    <property type="match status" value="1"/>
</dbReference>
<organism evidence="9 10">
    <name type="scientific">Kutzneria buriramensis</name>
    <dbReference type="NCBI Taxonomy" id="1045776"/>
    <lineage>
        <taxon>Bacteria</taxon>
        <taxon>Bacillati</taxon>
        <taxon>Actinomycetota</taxon>
        <taxon>Actinomycetes</taxon>
        <taxon>Pseudonocardiales</taxon>
        <taxon>Pseudonocardiaceae</taxon>
        <taxon>Kutzneria</taxon>
    </lineage>
</organism>
<protein>
    <recommendedName>
        <fullName evidence="7">Sec-independent protein translocase protein TatC</fullName>
    </recommendedName>
</protein>
<comment type="similarity">
    <text evidence="7">Belongs to the TatC family.</text>
</comment>
<evidence type="ECO:0000256" key="4">
    <source>
        <dbReference type="ARBA" id="ARBA00022989"/>
    </source>
</evidence>